<dbReference type="Pfam" id="PF03705">
    <property type="entry name" value="CheR_N"/>
    <property type="match status" value="1"/>
</dbReference>
<dbReference type="Gene3D" id="3.40.50.150">
    <property type="entry name" value="Vaccinia Virus protein VP39"/>
    <property type="match status" value="1"/>
</dbReference>
<feature type="domain" description="CheR-type methyltransferase" evidence="6">
    <location>
        <begin position="12"/>
        <end position="281"/>
    </location>
</feature>
<dbReference type="SMART" id="SM00138">
    <property type="entry name" value="MeTrc"/>
    <property type="match status" value="1"/>
</dbReference>
<dbReference type="Pfam" id="PF01739">
    <property type="entry name" value="CheR"/>
    <property type="match status" value="1"/>
</dbReference>
<keyword evidence="3 5" id="KW-0808">Transferase</keyword>
<dbReference type="PANTHER" id="PTHR24422:SF19">
    <property type="entry name" value="CHEMOTAXIS PROTEIN METHYLTRANSFERASE"/>
    <property type="match status" value="1"/>
</dbReference>
<dbReference type="Proteomes" id="UP001205566">
    <property type="component" value="Unassembled WGS sequence"/>
</dbReference>
<reference evidence="7" key="1">
    <citation type="thesis" date="2020" institute="Technische Universitat Dresden" country="Dresden, Germany">
        <title>The Agarolytic System of Microbulbifer elongatus PORT2, Isolated from Batu Karas, Pangandaran West Java Indonesia.</title>
        <authorList>
            <person name="Anggraeni S.R."/>
        </authorList>
    </citation>
    <scope>NUCLEOTIDE SEQUENCE</scope>
    <source>
        <strain evidence="7">PORT2</strain>
    </source>
</reference>
<evidence type="ECO:0000256" key="5">
    <source>
        <dbReference type="PIRNR" id="PIRNR000410"/>
    </source>
</evidence>
<comment type="function">
    <text evidence="5">Methylation of the membrane-bound methyl-accepting chemotaxis proteins (MCP) to form gamma-glutamyl methyl ester residues in MCP.</text>
</comment>
<dbReference type="InterPro" id="IPR022641">
    <property type="entry name" value="CheR_N"/>
</dbReference>
<accession>A0ABT1NWW7</accession>
<dbReference type="EC" id="2.1.1.80" evidence="5"/>
<sequence length="281" mass="32679">MTGVNQVAVERANQRELEFTDRDFQRIRALIAERAGIVLAEHKRDMVYSRLGRCVRNRGLRRFSDYLKWLIDGSEQEAWQEFVNALTTNLTAFFRESHHFDLLVSHIKDRRDPVRIWSAGASTGEEPYSIAMALAEALPTLAKLEIFASDIDSEALARARSGIYSLEQVRRQVSEERMRRCFLKGSGQRSGYVRVRPELARHVRFEPLNLIGQHWPVQGRFDAIFCRNVMIYFDRDTHTRLLERFARLLKKDGLLFVGHSENFTNITQSFRLRGQTVYTLA</sequence>
<evidence type="ECO:0000256" key="1">
    <source>
        <dbReference type="ARBA" id="ARBA00001541"/>
    </source>
</evidence>
<comment type="catalytic activity">
    <reaction evidence="1 5">
        <text>L-glutamyl-[protein] + S-adenosyl-L-methionine = [protein]-L-glutamate 5-O-methyl ester + S-adenosyl-L-homocysteine</text>
        <dbReference type="Rhea" id="RHEA:24452"/>
        <dbReference type="Rhea" id="RHEA-COMP:10208"/>
        <dbReference type="Rhea" id="RHEA-COMP:10311"/>
        <dbReference type="ChEBI" id="CHEBI:29973"/>
        <dbReference type="ChEBI" id="CHEBI:57856"/>
        <dbReference type="ChEBI" id="CHEBI:59789"/>
        <dbReference type="ChEBI" id="CHEBI:82795"/>
        <dbReference type="EC" id="2.1.1.80"/>
    </reaction>
</comment>
<dbReference type="InterPro" id="IPR026024">
    <property type="entry name" value="Chemotaxis_MeTrfase_CheR"/>
</dbReference>
<dbReference type="SUPFAM" id="SSF47757">
    <property type="entry name" value="Chemotaxis receptor methyltransferase CheR, N-terminal domain"/>
    <property type="match status" value="1"/>
</dbReference>
<dbReference type="InterPro" id="IPR000780">
    <property type="entry name" value="CheR_MeTrfase"/>
</dbReference>
<dbReference type="EMBL" id="JACASI010000011">
    <property type="protein sequence ID" value="MCQ3828385.1"/>
    <property type="molecule type" value="Genomic_DNA"/>
</dbReference>
<dbReference type="Gene3D" id="1.10.155.10">
    <property type="entry name" value="Chemotaxis receptor methyltransferase CheR, N-terminal domain"/>
    <property type="match status" value="1"/>
</dbReference>
<dbReference type="InterPro" id="IPR036804">
    <property type="entry name" value="CheR_N_sf"/>
</dbReference>
<evidence type="ECO:0000313" key="7">
    <source>
        <dbReference type="EMBL" id="MCQ3828385.1"/>
    </source>
</evidence>
<protein>
    <recommendedName>
        <fullName evidence="5">Chemotaxis protein methyltransferase</fullName>
        <ecNumber evidence="5">2.1.1.80</ecNumber>
    </recommendedName>
</protein>
<proteinExistence type="predicted"/>
<evidence type="ECO:0000256" key="3">
    <source>
        <dbReference type="ARBA" id="ARBA00022679"/>
    </source>
</evidence>
<dbReference type="SUPFAM" id="SSF53335">
    <property type="entry name" value="S-adenosyl-L-methionine-dependent methyltransferases"/>
    <property type="match status" value="1"/>
</dbReference>
<evidence type="ECO:0000313" key="8">
    <source>
        <dbReference type="Proteomes" id="UP001205566"/>
    </source>
</evidence>
<dbReference type="CDD" id="cd02440">
    <property type="entry name" value="AdoMet_MTases"/>
    <property type="match status" value="1"/>
</dbReference>
<name>A0ABT1NWW7_9GAMM</name>
<keyword evidence="4 5" id="KW-0949">S-adenosyl-L-methionine</keyword>
<dbReference type="InterPro" id="IPR050903">
    <property type="entry name" value="Bact_Chemotaxis_MeTrfase"/>
</dbReference>
<dbReference type="PIRSF" id="PIRSF000410">
    <property type="entry name" value="CheR"/>
    <property type="match status" value="1"/>
</dbReference>
<dbReference type="PANTHER" id="PTHR24422">
    <property type="entry name" value="CHEMOTAXIS PROTEIN METHYLTRANSFERASE"/>
    <property type="match status" value="1"/>
</dbReference>
<dbReference type="InterPro" id="IPR022642">
    <property type="entry name" value="CheR_C"/>
</dbReference>
<evidence type="ECO:0000256" key="4">
    <source>
        <dbReference type="ARBA" id="ARBA00022691"/>
    </source>
</evidence>
<keyword evidence="2 5" id="KW-0489">Methyltransferase</keyword>
<dbReference type="PROSITE" id="PS50123">
    <property type="entry name" value="CHER"/>
    <property type="match status" value="1"/>
</dbReference>
<keyword evidence="8" id="KW-1185">Reference proteome</keyword>
<dbReference type="PRINTS" id="PR00996">
    <property type="entry name" value="CHERMTFRASE"/>
</dbReference>
<organism evidence="7 8">
    <name type="scientific">Microbulbifer elongatus</name>
    <dbReference type="NCBI Taxonomy" id="86173"/>
    <lineage>
        <taxon>Bacteria</taxon>
        <taxon>Pseudomonadati</taxon>
        <taxon>Pseudomonadota</taxon>
        <taxon>Gammaproteobacteria</taxon>
        <taxon>Cellvibrionales</taxon>
        <taxon>Microbulbiferaceae</taxon>
        <taxon>Microbulbifer</taxon>
    </lineage>
</organism>
<dbReference type="InterPro" id="IPR029063">
    <property type="entry name" value="SAM-dependent_MTases_sf"/>
</dbReference>
<evidence type="ECO:0000259" key="6">
    <source>
        <dbReference type="PROSITE" id="PS50123"/>
    </source>
</evidence>
<comment type="caution">
    <text evidence="7">The sequence shown here is derived from an EMBL/GenBank/DDBJ whole genome shotgun (WGS) entry which is preliminary data.</text>
</comment>
<gene>
    <name evidence="7" type="ORF">HXX02_02900</name>
</gene>
<evidence type="ECO:0000256" key="2">
    <source>
        <dbReference type="ARBA" id="ARBA00022603"/>
    </source>
</evidence>